<dbReference type="SUPFAM" id="SSF56801">
    <property type="entry name" value="Acetyl-CoA synthetase-like"/>
    <property type="match status" value="1"/>
</dbReference>
<dbReference type="InterPro" id="IPR045851">
    <property type="entry name" value="AMP-bd_C_sf"/>
</dbReference>
<evidence type="ECO:0000313" key="1">
    <source>
        <dbReference type="EMBL" id="VFK23936.1"/>
    </source>
</evidence>
<evidence type="ECO:0000313" key="3">
    <source>
        <dbReference type="EMBL" id="VFK77590.1"/>
    </source>
</evidence>
<reference evidence="3" key="1">
    <citation type="submission" date="2019-02" db="EMBL/GenBank/DDBJ databases">
        <authorList>
            <person name="Gruber-Vodicka R. H."/>
            <person name="Seah K. B. B."/>
        </authorList>
    </citation>
    <scope>NUCLEOTIDE SEQUENCE</scope>
    <source>
        <strain evidence="1">BECK_BZ197</strain>
        <strain evidence="3">BECK_BZ198</strain>
        <strain evidence="2">BECK_BZ199</strain>
    </source>
</reference>
<evidence type="ECO:0000313" key="2">
    <source>
        <dbReference type="EMBL" id="VFK35994.1"/>
    </source>
</evidence>
<protein>
    <recommendedName>
        <fullName evidence="4">Fatty-acyl-CoA synthase</fullName>
    </recommendedName>
</protein>
<accession>A0A451BH24</accession>
<dbReference type="EMBL" id="CAADFO010000006">
    <property type="protein sequence ID" value="VFK23936.1"/>
    <property type="molecule type" value="Genomic_DNA"/>
</dbReference>
<gene>
    <name evidence="1" type="ORF">BECKMB1821G_GA0114241_100661</name>
    <name evidence="3" type="ORF">BECKMB1821H_GA0114242_11752</name>
    <name evidence="2" type="ORF">BECKMB1821I_GA0114274_11762</name>
</gene>
<dbReference type="EMBL" id="CAADGH010000175">
    <property type="protein sequence ID" value="VFK77590.1"/>
    <property type="molecule type" value="Genomic_DNA"/>
</dbReference>
<dbReference type="EMBL" id="CAADFQ010000176">
    <property type="protein sequence ID" value="VFK35994.1"/>
    <property type="molecule type" value="Genomic_DNA"/>
</dbReference>
<evidence type="ECO:0008006" key="4">
    <source>
        <dbReference type="Google" id="ProtNLM"/>
    </source>
</evidence>
<proteinExistence type="predicted"/>
<sequence>MKEGELFVTGRLKDLIIIHGQNHYPQDIEITLNLFWRQLQ</sequence>
<name>A0A451BH24_9GAMM</name>
<dbReference type="Gene3D" id="3.30.300.30">
    <property type="match status" value="1"/>
</dbReference>
<organism evidence="3">
    <name type="scientific">Candidatus Kentrum sp. MB</name>
    <dbReference type="NCBI Taxonomy" id="2138164"/>
    <lineage>
        <taxon>Bacteria</taxon>
        <taxon>Pseudomonadati</taxon>
        <taxon>Pseudomonadota</taxon>
        <taxon>Gammaproteobacteria</taxon>
        <taxon>Candidatus Kentrum</taxon>
    </lineage>
</organism>
<dbReference type="AlphaFoldDB" id="A0A451BH24"/>